<protein>
    <recommendedName>
        <fullName evidence="1">Reverse transcriptase domain-containing protein</fullName>
    </recommendedName>
</protein>
<evidence type="ECO:0000313" key="2">
    <source>
        <dbReference type="EMBL" id="GAA0172461.1"/>
    </source>
</evidence>
<proteinExistence type="predicted"/>
<comment type="caution">
    <text evidence="2">The sequence shown here is derived from an EMBL/GenBank/DDBJ whole genome shotgun (WGS) entry which is preliminary data.</text>
</comment>
<dbReference type="EMBL" id="BAABME010008137">
    <property type="protein sequence ID" value="GAA0172461.1"/>
    <property type="molecule type" value="Genomic_DNA"/>
</dbReference>
<evidence type="ECO:0000313" key="3">
    <source>
        <dbReference type="Proteomes" id="UP001454036"/>
    </source>
</evidence>
<gene>
    <name evidence="2" type="ORF">LIER_26284</name>
</gene>
<reference evidence="2 3" key="1">
    <citation type="submission" date="2024-01" db="EMBL/GenBank/DDBJ databases">
        <title>The complete chloroplast genome sequence of Lithospermum erythrorhizon: insights into the phylogenetic relationship among Boraginaceae species and the maternal lineages of purple gromwells.</title>
        <authorList>
            <person name="Okada T."/>
            <person name="Watanabe K."/>
        </authorList>
    </citation>
    <scope>NUCLEOTIDE SEQUENCE [LARGE SCALE GENOMIC DNA]</scope>
</reference>
<organism evidence="2 3">
    <name type="scientific">Lithospermum erythrorhizon</name>
    <name type="common">Purple gromwell</name>
    <name type="synonym">Lithospermum officinale var. erythrorhizon</name>
    <dbReference type="NCBI Taxonomy" id="34254"/>
    <lineage>
        <taxon>Eukaryota</taxon>
        <taxon>Viridiplantae</taxon>
        <taxon>Streptophyta</taxon>
        <taxon>Embryophyta</taxon>
        <taxon>Tracheophyta</taxon>
        <taxon>Spermatophyta</taxon>
        <taxon>Magnoliopsida</taxon>
        <taxon>eudicotyledons</taxon>
        <taxon>Gunneridae</taxon>
        <taxon>Pentapetalae</taxon>
        <taxon>asterids</taxon>
        <taxon>lamiids</taxon>
        <taxon>Boraginales</taxon>
        <taxon>Boraginaceae</taxon>
        <taxon>Boraginoideae</taxon>
        <taxon>Lithospermeae</taxon>
        <taxon>Lithospermum</taxon>
    </lineage>
</organism>
<dbReference type="AlphaFoldDB" id="A0AAV3RB71"/>
<evidence type="ECO:0000259" key="1">
    <source>
        <dbReference type="Pfam" id="PF00078"/>
    </source>
</evidence>
<keyword evidence="3" id="KW-1185">Reference proteome</keyword>
<sequence>MLREAEERNALTGIKISRESPSITHILFADDTMLFCKATRGESQEIRHILRDYETALGQKINLAKCSVSFDSSASRVTRGELISVLGIREVEDQGEYLGFPLQIGRSKQEIFSYTAGNVEDKMRGWMGKMLSQAGRRS</sequence>
<accession>A0AAV3RB71</accession>
<dbReference type="Proteomes" id="UP001454036">
    <property type="component" value="Unassembled WGS sequence"/>
</dbReference>
<dbReference type="Pfam" id="PF00078">
    <property type="entry name" value="RVT_1"/>
    <property type="match status" value="1"/>
</dbReference>
<name>A0AAV3RB71_LITER</name>
<dbReference type="InterPro" id="IPR000477">
    <property type="entry name" value="RT_dom"/>
</dbReference>
<feature type="domain" description="Reverse transcriptase" evidence="1">
    <location>
        <begin position="18"/>
        <end position="101"/>
    </location>
</feature>